<dbReference type="Proteomes" id="UP000516444">
    <property type="component" value="Chromosome"/>
</dbReference>
<dbReference type="OrthoDB" id="3852691at2"/>
<organism evidence="3 4">
    <name type="scientific">Streptomyces aurantiacus</name>
    <dbReference type="NCBI Taxonomy" id="47760"/>
    <lineage>
        <taxon>Bacteria</taxon>
        <taxon>Bacillati</taxon>
        <taxon>Actinomycetota</taxon>
        <taxon>Actinomycetes</taxon>
        <taxon>Kitasatosporales</taxon>
        <taxon>Streptomycetaceae</taxon>
        <taxon>Streptomyces</taxon>
        <taxon>Streptomyces aurantiacus group</taxon>
    </lineage>
</organism>
<dbReference type="InterPro" id="IPR036890">
    <property type="entry name" value="HATPase_C_sf"/>
</dbReference>
<evidence type="ECO:0000313" key="4">
    <source>
        <dbReference type="Proteomes" id="UP000516444"/>
    </source>
</evidence>
<sequence length="151" mass="15768">MALTDAASITGPPPALGSSARRATFVLPTDAKAVGEARRRVQECLSSWGVDQDGCDTAVLVVSELFTNSVIHTASRLITCNLSAAPDQLLVQVADDGSCQSAPMPQTAGVHDEEGRGLMLVKTVSRRWGVSPVEDGDGQAVWAALPAQLRA</sequence>
<dbReference type="Pfam" id="PF13581">
    <property type="entry name" value="HATPase_c_2"/>
    <property type="match status" value="1"/>
</dbReference>
<keyword evidence="1" id="KW-0723">Serine/threonine-protein kinase</keyword>
<feature type="domain" description="Histidine kinase/HSP90-like ATPase" evidence="2">
    <location>
        <begin position="28"/>
        <end position="141"/>
    </location>
</feature>
<evidence type="ECO:0000256" key="1">
    <source>
        <dbReference type="ARBA" id="ARBA00022527"/>
    </source>
</evidence>
<dbReference type="GO" id="GO:0004674">
    <property type="term" value="F:protein serine/threonine kinase activity"/>
    <property type="evidence" value="ECO:0007669"/>
    <property type="project" value="UniProtKB-KW"/>
</dbReference>
<protein>
    <recommendedName>
        <fullName evidence="2">Histidine kinase/HSP90-like ATPase domain-containing protein</fullName>
    </recommendedName>
</protein>
<dbReference type="PANTHER" id="PTHR35526:SF3">
    <property type="entry name" value="ANTI-SIGMA-F FACTOR RSBW"/>
    <property type="match status" value="1"/>
</dbReference>
<proteinExistence type="predicted"/>
<dbReference type="InterPro" id="IPR003594">
    <property type="entry name" value="HATPase_dom"/>
</dbReference>
<dbReference type="RefSeq" id="WP_079103634.1">
    <property type="nucleotide sequence ID" value="NZ_AP023440.1"/>
</dbReference>
<dbReference type="CDD" id="cd16936">
    <property type="entry name" value="HATPase_RsbW-like"/>
    <property type="match status" value="1"/>
</dbReference>
<gene>
    <name evidence="3" type="ORF">GCM10017557_33960</name>
</gene>
<keyword evidence="1" id="KW-0808">Transferase</keyword>
<dbReference type="KEGG" id="sgm:GCM10017557_33960"/>
<dbReference type="EMBL" id="AP023440">
    <property type="protein sequence ID" value="BCL28537.1"/>
    <property type="molecule type" value="Genomic_DNA"/>
</dbReference>
<evidence type="ECO:0000259" key="2">
    <source>
        <dbReference type="Pfam" id="PF13581"/>
    </source>
</evidence>
<keyword evidence="1" id="KW-0418">Kinase</keyword>
<keyword evidence="4" id="KW-1185">Reference proteome</keyword>
<dbReference type="SUPFAM" id="SSF55874">
    <property type="entry name" value="ATPase domain of HSP90 chaperone/DNA topoisomerase II/histidine kinase"/>
    <property type="match status" value="1"/>
</dbReference>
<name>A0A7G1P402_9ACTN</name>
<dbReference type="PANTHER" id="PTHR35526">
    <property type="entry name" value="ANTI-SIGMA-F FACTOR RSBW-RELATED"/>
    <property type="match status" value="1"/>
</dbReference>
<evidence type="ECO:0000313" key="3">
    <source>
        <dbReference type="EMBL" id="BCL28537.1"/>
    </source>
</evidence>
<reference evidence="3 4" key="1">
    <citation type="journal article" date="2014" name="Int. J. Syst. Evol. Microbiol.">
        <title>Complete genome sequence of Corynebacterium casei LMG S-19264T (=DSM 44701T), isolated from a smear-ripened cheese.</title>
        <authorList>
            <consortium name="US DOE Joint Genome Institute (JGI-PGF)"/>
            <person name="Walter F."/>
            <person name="Albersmeier A."/>
            <person name="Kalinowski J."/>
            <person name="Ruckert C."/>
        </authorList>
    </citation>
    <scope>NUCLEOTIDE SEQUENCE [LARGE SCALE GENOMIC DNA]</scope>
    <source>
        <strain evidence="3 4">JCM 4677</strain>
    </source>
</reference>
<dbReference type="AlphaFoldDB" id="A0A7G1P402"/>
<dbReference type="Gene3D" id="3.30.565.10">
    <property type="entry name" value="Histidine kinase-like ATPase, C-terminal domain"/>
    <property type="match status" value="1"/>
</dbReference>
<dbReference type="InterPro" id="IPR050267">
    <property type="entry name" value="Anti-sigma-factor_SerPK"/>
</dbReference>
<accession>A0A7G1P402</accession>